<dbReference type="InterPro" id="IPR028098">
    <property type="entry name" value="Glyco_trans_4-like_N"/>
</dbReference>
<comment type="caution">
    <text evidence="3">The sequence shown here is derived from an EMBL/GenBank/DDBJ whole genome shotgun (WGS) entry which is preliminary data.</text>
</comment>
<gene>
    <name evidence="3" type="ORF">OO017_08380</name>
</gene>
<dbReference type="RefSeq" id="WP_266052025.1">
    <property type="nucleotide sequence ID" value="NZ_JAPFQO010000005.1"/>
</dbReference>
<reference evidence="3 4" key="1">
    <citation type="submission" date="2022-11" db="EMBL/GenBank/DDBJ databases">
        <title>The characterization of three novel Bacteroidetes species and genomic analysis of their roles in tidal elemental geochemical cycles.</title>
        <authorList>
            <person name="Ma K.-J."/>
        </authorList>
    </citation>
    <scope>NUCLEOTIDE SEQUENCE [LARGE SCALE GENOMIC DNA]</scope>
    <source>
        <strain evidence="3 4">M82</strain>
    </source>
</reference>
<feature type="domain" description="Glycosyltransferase subfamily 4-like N-terminal" evidence="2">
    <location>
        <begin position="58"/>
        <end position="153"/>
    </location>
</feature>
<dbReference type="Pfam" id="PF13439">
    <property type="entry name" value="Glyco_transf_4"/>
    <property type="match status" value="1"/>
</dbReference>
<evidence type="ECO:0000259" key="1">
    <source>
        <dbReference type="Pfam" id="PF00534"/>
    </source>
</evidence>
<name>A0ABT3RF15_9BACT</name>
<evidence type="ECO:0000313" key="4">
    <source>
        <dbReference type="Proteomes" id="UP001207228"/>
    </source>
</evidence>
<protein>
    <submittedName>
        <fullName evidence="3">Glycosyltransferase</fullName>
        <ecNumber evidence="3">2.4.-.-</ecNumber>
    </submittedName>
</protein>
<proteinExistence type="predicted"/>
<keyword evidence="4" id="KW-1185">Reference proteome</keyword>
<dbReference type="EC" id="2.4.-.-" evidence="3"/>
<dbReference type="Pfam" id="PF00534">
    <property type="entry name" value="Glycos_transf_1"/>
    <property type="match status" value="1"/>
</dbReference>
<evidence type="ECO:0000313" key="3">
    <source>
        <dbReference type="EMBL" id="MCX2739957.1"/>
    </source>
</evidence>
<dbReference type="Gene3D" id="3.40.50.2000">
    <property type="entry name" value="Glycogen Phosphorylase B"/>
    <property type="match status" value="2"/>
</dbReference>
<dbReference type="SUPFAM" id="SSF53756">
    <property type="entry name" value="UDP-Glycosyltransferase/glycogen phosphorylase"/>
    <property type="match status" value="1"/>
</dbReference>
<evidence type="ECO:0000259" key="2">
    <source>
        <dbReference type="Pfam" id="PF13439"/>
    </source>
</evidence>
<sequence>MSKIKVLHLIKSLGRGGAEMLLPETLKVHDREQFDFHFAYFLPWKDQMVPAIEALGAKAVCFKANNNLQMFKRVGEISRYVQEHKIEVIHSHLPWAGVIARLVGKKTGVPIVYTEHNKWERYNKITYWLNKLSFGWQDAAVAVSDDVQKSIRKNSSANFRELTLPAVQEARVNRKTRQPYLLNILNGVNTAHFVRDEQAGLQIRQELGIPAKAPVIGTVSVFRFQKRLDVWMEIAADILKKVPDAHFIIVGDGPLKDELLAKRKALGIEERLHMPGLKTDVKPYFSAMNIYMMTSIFEGLPIALLEAMSCSCAVISTKAGGVGEVVEDGKSGLLCEVDEYNHLADIGVRLLQKPKLCAELAVGARARVQVDFSINKMAEELEALYSFLKEERELSE</sequence>
<accession>A0ABT3RF15</accession>
<feature type="domain" description="Glycosyl transferase family 1" evidence="1">
    <location>
        <begin position="203"/>
        <end position="365"/>
    </location>
</feature>
<dbReference type="Proteomes" id="UP001207228">
    <property type="component" value="Unassembled WGS sequence"/>
</dbReference>
<keyword evidence="3" id="KW-0328">Glycosyltransferase</keyword>
<dbReference type="InterPro" id="IPR001296">
    <property type="entry name" value="Glyco_trans_1"/>
</dbReference>
<keyword evidence="3" id="KW-0808">Transferase</keyword>
<organism evidence="3 4">
    <name type="scientific">Pontibacter anaerobius</name>
    <dbReference type="NCBI Taxonomy" id="2993940"/>
    <lineage>
        <taxon>Bacteria</taxon>
        <taxon>Pseudomonadati</taxon>
        <taxon>Bacteroidota</taxon>
        <taxon>Cytophagia</taxon>
        <taxon>Cytophagales</taxon>
        <taxon>Hymenobacteraceae</taxon>
        <taxon>Pontibacter</taxon>
    </lineage>
</organism>
<dbReference type="PANTHER" id="PTHR12526">
    <property type="entry name" value="GLYCOSYLTRANSFERASE"/>
    <property type="match status" value="1"/>
</dbReference>
<dbReference type="GO" id="GO:0016757">
    <property type="term" value="F:glycosyltransferase activity"/>
    <property type="evidence" value="ECO:0007669"/>
    <property type="project" value="UniProtKB-KW"/>
</dbReference>
<dbReference type="EMBL" id="JAPFQO010000005">
    <property type="protein sequence ID" value="MCX2739957.1"/>
    <property type="molecule type" value="Genomic_DNA"/>
</dbReference>